<dbReference type="EMBL" id="KI925460">
    <property type="protein sequence ID" value="ETW79637.1"/>
    <property type="molecule type" value="Genomic_DNA"/>
</dbReference>
<keyword evidence="3" id="KW-1185">Reference proteome</keyword>
<dbReference type="RefSeq" id="XP_009548204.1">
    <property type="nucleotide sequence ID" value="XM_009549909.1"/>
</dbReference>
<protein>
    <submittedName>
        <fullName evidence="2">Uncharacterized protein</fullName>
    </submittedName>
</protein>
<dbReference type="GeneID" id="20676293"/>
<reference evidence="2 3" key="1">
    <citation type="journal article" date="2012" name="New Phytol.">
        <title>Insight into trade-off between wood decay and parasitism from the genome of a fungal forest pathogen.</title>
        <authorList>
            <person name="Olson A."/>
            <person name="Aerts A."/>
            <person name="Asiegbu F."/>
            <person name="Belbahri L."/>
            <person name="Bouzid O."/>
            <person name="Broberg A."/>
            <person name="Canback B."/>
            <person name="Coutinho P.M."/>
            <person name="Cullen D."/>
            <person name="Dalman K."/>
            <person name="Deflorio G."/>
            <person name="van Diepen L.T."/>
            <person name="Dunand C."/>
            <person name="Duplessis S."/>
            <person name="Durling M."/>
            <person name="Gonthier P."/>
            <person name="Grimwood J."/>
            <person name="Fossdal C.G."/>
            <person name="Hansson D."/>
            <person name="Henrissat B."/>
            <person name="Hietala A."/>
            <person name="Himmelstrand K."/>
            <person name="Hoffmeister D."/>
            <person name="Hogberg N."/>
            <person name="James T.Y."/>
            <person name="Karlsson M."/>
            <person name="Kohler A."/>
            <person name="Kues U."/>
            <person name="Lee Y.H."/>
            <person name="Lin Y.C."/>
            <person name="Lind M."/>
            <person name="Lindquist E."/>
            <person name="Lombard V."/>
            <person name="Lucas S."/>
            <person name="Lunden K."/>
            <person name="Morin E."/>
            <person name="Murat C."/>
            <person name="Park J."/>
            <person name="Raffaello T."/>
            <person name="Rouze P."/>
            <person name="Salamov A."/>
            <person name="Schmutz J."/>
            <person name="Solheim H."/>
            <person name="Stahlberg J."/>
            <person name="Velez H."/>
            <person name="de Vries R.P."/>
            <person name="Wiebenga A."/>
            <person name="Woodward S."/>
            <person name="Yakovlev I."/>
            <person name="Garbelotto M."/>
            <person name="Martin F."/>
            <person name="Grigoriev I.V."/>
            <person name="Stenlid J."/>
        </authorList>
    </citation>
    <scope>NUCLEOTIDE SEQUENCE [LARGE SCALE GENOMIC DNA]</scope>
    <source>
        <strain evidence="2 3">TC 32-1</strain>
    </source>
</reference>
<feature type="compositionally biased region" description="Basic residues" evidence="1">
    <location>
        <begin position="296"/>
        <end position="307"/>
    </location>
</feature>
<feature type="compositionally biased region" description="Polar residues" evidence="1">
    <location>
        <begin position="472"/>
        <end position="485"/>
    </location>
</feature>
<dbReference type="AlphaFoldDB" id="W4K1F0"/>
<evidence type="ECO:0000313" key="2">
    <source>
        <dbReference type="EMBL" id="ETW79637.1"/>
    </source>
</evidence>
<feature type="region of interest" description="Disordered" evidence="1">
    <location>
        <begin position="259"/>
        <end position="307"/>
    </location>
</feature>
<dbReference type="KEGG" id="hir:HETIRDRAFT_452754"/>
<dbReference type="InParanoid" id="W4K1F0"/>
<gene>
    <name evidence="2" type="ORF">HETIRDRAFT_452754</name>
</gene>
<organism evidence="2 3">
    <name type="scientific">Heterobasidion irregulare (strain TC 32-1)</name>
    <dbReference type="NCBI Taxonomy" id="747525"/>
    <lineage>
        <taxon>Eukaryota</taxon>
        <taxon>Fungi</taxon>
        <taxon>Dikarya</taxon>
        <taxon>Basidiomycota</taxon>
        <taxon>Agaricomycotina</taxon>
        <taxon>Agaricomycetes</taxon>
        <taxon>Russulales</taxon>
        <taxon>Bondarzewiaceae</taxon>
        <taxon>Heterobasidion</taxon>
        <taxon>Heterobasidion annosum species complex</taxon>
    </lineage>
</organism>
<dbReference type="Proteomes" id="UP000030671">
    <property type="component" value="Unassembled WGS sequence"/>
</dbReference>
<dbReference type="HOGENOM" id="CLU_525853_0_0_1"/>
<feature type="compositionally biased region" description="Polar residues" evidence="1">
    <location>
        <begin position="453"/>
        <end position="462"/>
    </location>
</feature>
<name>W4K1F0_HETIT</name>
<evidence type="ECO:0000313" key="3">
    <source>
        <dbReference type="Proteomes" id="UP000030671"/>
    </source>
</evidence>
<proteinExistence type="predicted"/>
<sequence>MFSPFRRSAPTSTAAGSAVSGNKPKPKGVYNGVAILPRLMELSPLWRIRASSASMPSKDSTISLSVQSSMGPESEHFTQTTGFELGEPQREVSPDDPKKRKVHFLLPLEAETRKAVRQIETPNEINEISLITQRLAKLSASRAKTPTVVGHRNVYQSAKASSKPEVPKAKGTSDGILAEPIKGMLDDSGSGDGSQSVEIAMVAREERFNDEYPIPAPAVHPTVSEEPKPLARKIYNLSGKKVWPVLSSKPALNGKQVLERNSAERKPSGQVSNQRLPDPSFVPDSPLLRHPSAPGPKHRRSRRRVSVMHKTRIHPARYFKQKLDVVEEEDVEEEAGPEVQGEPWVLVGIPQPLSQLHKSRRITHVMRRVVSGGAMRARELFSKAKAMPVDANPRTASEAETMALPSKVSNVTAHQARGLGSMTQTQVLAKRRRVSDDGMVLGWTPPAKKARVSQATPEQKLSATVPAGPTVVESQAGESSRTPQVSLKRCRSVDEASEAEYPSQKLNEVRPMKKLRRV</sequence>
<feature type="region of interest" description="Disordered" evidence="1">
    <location>
        <begin position="438"/>
        <end position="518"/>
    </location>
</feature>
<accession>W4K1F0</accession>
<evidence type="ECO:0000256" key="1">
    <source>
        <dbReference type="SAM" id="MobiDB-lite"/>
    </source>
</evidence>
<feature type="region of interest" description="Disordered" evidence="1">
    <location>
        <begin position="1"/>
        <end position="29"/>
    </location>
</feature>